<evidence type="ECO:0000313" key="2">
    <source>
        <dbReference type="Proteomes" id="UP000324222"/>
    </source>
</evidence>
<gene>
    <name evidence="1" type="ORF">E2C01_037592</name>
</gene>
<organism evidence="1 2">
    <name type="scientific">Portunus trituberculatus</name>
    <name type="common">Swimming crab</name>
    <name type="synonym">Neptunus trituberculatus</name>
    <dbReference type="NCBI Taxonomy" id="210409"/>
    <lineage>
        <taxon>Eukaryota</taxon>
        <taxon>Metazoa</taxon>
        <taxon>Ecdysozoa</taxon>
        <taxon>Arthropoda</taxon>
        <taxon>Crustacea</taxon>
        <taxon>Multicrustacea</taxon>
        <taxon>Malacostraca</taxon>
        <taxon>Eumalacostraca</taxon>
        <taxon>Eucarida</taxon>
        <taxon>Decapoda</taxon>
        <taxon>Pleocyemata</taxon>
        <taxon>Brachyura</taxon>
        <taxon>Eubrachyura</taxon>
        <taxon>Portunoidea</taxon>
        <taxon>Portunidae</taxon>
        <taxon>Portuninae</taxon>
        <taxon>Portunus</taxon>
    </lineage>
</organism>
<evidence type="ECO:0000313" key="1">
    <source>
        <dbReference type="EMBL" id="MPC43934.1"/>
    </source>
</evidence>
<keyword evidence="2" id="KW-1185">Reference proteome</keyword>
<sequence>MVEGVWICGEYVDGVDVAWTWRKITTQVQAYTAPFAAHAHPGRRHEGHEEHRAAPECMRRSRVLSQANGLTNPAELHEAPTSMITPELHAEVARYAPV</sequence>
<comment type="caution">
    <text evidence="1">The sequence shown here is derived from an EMBL/GenBank/DDBJ whole genome shotgun (WGS) entry which is preliminary data.</text>
</comment>
<name>A0A5B7FHG7_PORTR</name>
<reference evidence="1 2" key="1">
    <citation type="submission" date="2019-05" db="EMBL/GenBank/DDBJ databases">
        <title>Another draft genome of Portunus trituberculatus and its Hox gene families provides insights of decapod evolution.</title>
        <authorList>
            <person name="Jeong J.-H."/>
            <person name="Song I."/>
            <person name="Kim S."/>
            <person name="Choi T."/>
            <person name="Kim D."/>
            <person name="Ryu S."/>
            <person name="Kim W."/>
        </authorList>
    </citation>
    <scope>NUCLEOTIDE SEQUENCE [LARGE SCALE GENOMIC DNA]</scope>
    <source>
        <tissue evidence="1">Muscle</tissue>
    </source>
</reference>
<dbReference type="AlphaFoldDB" id="A0A5B7FHG7"/>
<proteinExistence type="predicted"/>
<protein>
    <submittedName>
        <fullName evidence="1">Uncharacterized protein</fullName>
    </submittedName>
</protein>
<dbReference type="EMBL" id="VSRR010006049">
    <property type="protein sequence ID" value="MPC43934.1"/>
    <property type="molecule type" value="Genomic_DNA"/>
</dbReference>
<dbReference type="Proteomes" id="UP000324222">
    <property type="component" value="Unassembled WGS sequence"/>
</dbReference>
<accession>A0A5B7FHG7</accession>